<dbReference type="GO" id="GO:0042796">
    <property type="term" value="P:snRNA transcription by RNA polymerase III"/>
    <property type="evidence" value="ECO:0007669"/>
    <property type="project" value="TreeGrafter"/>
</dbReference>
<dbReference type="PANTHER" id="PTHR14633">
    <property type="entry name" value="LITTLE ELONGATION COMPLEX SUBUNIT 2"/>
    <property type="match status" value="1"/>
</dbReference>
<feature type="region of interest" description="Disordered" evidence="1">
    <location>
        <begin position="410"/>
        <end position="456"/>
    </location>
</feature>
<dbReference type="PANTHER" id="PTHR14633:SF3">
    <property type="entry name" value="LITTLE ELONGATION COMPLEX SUBUNIT 2"/>
    <property type="match status" value="1"/>
</dbReference>
<feature type="compositionally biased region" description="Polar residues" evidence="1">
    <location>
        <begin position="544"/>
        <end position="568"/>
    </location>
</feature>
<evidence type="ECO:0000256" key="1">
    <source>
        <dbReference type="SAM" id="MobiDB-lite"/>
    </source>
</evidence>
<dbReference type="Pfam" id="PF10505">
    <property type="entry name" value="NARG2_C"/>
    <property type="match status" value="1"/>
</dbReference>
<name>A0A8C6SW75_9GOBI</name>
<feature type="region of interest" description="Disordered" evidence="1">
    <location>
        <begin position="544"/>
        <end position="574"/>
    </location>
</feature>
<dbReference type="GO" id="GO:0042795">
    <property type="term" value="P:snRNA transcription by RNA polymerase II"/>
    <property type="evidence" value="ECO:0007669"/>
    <property type="project" value="TreeGrafter"/>
</dbReference>
<evidence type="ECO:0000313" key="4">
    <source>
        <dbReference type="Proteomes" id="UP000694523"/>
    </source>
</evidence>
<sequence length="805" mass="90415">MEIVWEDPPLPDGPFFTRDVYESAFAPSIHELFTFLHSPQQNSPPKVQSFPHSGALPTEEKNVERASIPEDSCDSEEDFMETEDAKGTEEVVKSCPTKKVPFPEPRVPYPCISALSKTEQRKYSQFLCSRKQDLHLPEMILNKVNQEVMQFMMYLQDVSRRCAEDYNIISQGALQYSEEVFRSWLGYIKTLPEVYQIHELTSLTGGKFNPALSLTFEKELLHMGSVVMTGFRPVQSDTVLASDYPTVSSHTPPAKKAKELHTPLSNDSNAERLCSSYEPHVCLTRDALVQLLNNHGPDFREEWELPVLIKSNPSKDKNPRKTVFIDSPLPKSEVTLRERNHIYHEQALKLSVIRTEIKDVVHVMTELPISEQSESGRTLSTLENDSIDFEVDLSDLETFGENASNKAANVKKAKMNQDGARVKSEKAISQNKGSRKNESTSLDEELDSNQCESVKDKVTQNVATPLRKDFNWENASHLLSGDSDDDNLIIADTSPKDDMQQKQCETPSSSSPSSNTRSAKQKKKTPPSGDQLGEILQMQTAMFTSNPSNVPSKSTNSPQDTSTPSRLSGPTHLHPTSLVKACVSSYLERNPSQEEETGDAFHNVAAESTGFKKLLSQDLQAANEDERDYESPEEGNVFYKLYSLDKLMLMVRTSIDFTRTKKLDNQDRCVPLNILPKLEYQLTYGVECLSSSEACQLWTETLLHSSTESFIAHIDALTSRVALVRKLPDNWIYNTSCGFKPSKSLNILHHVLQKLTGLDEGQYLLRHKVGEPFVNILKAAQGNGRQGVYNLQQIHSDIPPPPTLL</sequence>
<dbReference type="InterPro" id="IPR019535">
    <property type="entry name" value="ICE2_C"/>
</dbReference>
<protein>
    <submittedName>
        <fullName evidence="3">Interactor of little elongator complex ELL subunit 2</fullName>
    </submittedName>
</protein>
<feature type="domain" description="Little elongation complex subunit 2 C-terminal" evidence="2">
    <location>
        <begin position="628"/>
        <end position="802"/>
    </location>
</feature>
<dbReference type="GO" id="GO:0045945">
    <property type="term" value="P:positive regulation of transcription by RNA polymerase III"/>
    <property type="evidence" value="ECO:0007669"/>
    <property type="project" value="TreeGrafter"/>
</dbReference>
<keyword evidence="4" id="KW-1185">Reference proteome</keyword>
<proteinExistence type="predicted"/>
<reference evidence="3" key="1">
    <citation type="submission" date="2025-08" db="UniProtKB">
        <authorList>
            <consortium name="Ensembl"/>
        </authorList>
    </citation>
    <scope>IDENTIFICATION</scope>
</reference>
<reference evidence="3" key="2">
    <citation type="submission" date="2025-09" db="UniProtKB">
        <authorList>
            <consortium name="Ensembl"/>
        </authorList>
    </citation>
    <scope>IDENTIFICATION</scope>
</reference>
<evidence type="ECO:0000259" key="2">
    <source>
        <dbReference type="Pfam" id="PF10505"/>
    </source>
</evidence>
<dbReference type="AlphaFoldDB" id="A0A8C6SW75"/>
<feature type="region of interest" description="Disordered" evidence="1">
    <location>
        <begin position="40"/>
        <end position="66"/>
    </location>
</feature>
<feature type="region of interest" description="Disordered" evidence="1">
    <location>
        <begin position="477"/>
        <end position="531"/>
    </location>
</feature>
<dbReference type="Proteomes" id="UP000694523">
    <property type="component" value="Unplaced"/>
</dbReference>
<accession>A0A8C6SW75</accession>
<dbReference type="GO" id="GO:0008023">
    <property type="term" value="C:transcription elongation factor complex"/>
    <property type="evidence" value="ECO:0007669"/>
    <property type="project" value="InterPro"/>
</dbReference>
<evidence type="ECO:0000313" key="3">
    <source>
        <dbReference type="Ensembl" id="ENSNMLP00000011995.1"/>
    </source>
</evidence>
<organism evidence="3 4">
    <name type="scientific">Neogobius melanostomus</name>
    <name type="common">round goby</name>
    <dbReference type="NCBI Taxonomy" id="47308"/>
    <lineage>
        <taxon>Eukaryota</taxon>
        <taxon>Metazoa</taxon>
        <taxon>Chordata</taxon>
        <taxon>Craniata</taxon>
        <taxon>Vertebrata</taxon>
        <taxon>Euteleostomi</taxon>
        <taxon>Actinopterygii</taxon>
        <taxon>Neopterygii</taxon>
        <taxon>Teleostei</taxon>
        <taxon>Neoteleostei</taxon>
        <taxon>Acanthomorphata</taxon>
        <taxon>Gobiaria</taxon>
        <taxon>Gobiiformes</taxon>
        <taxon>Gobioidei</taxon>
        <taxon>Gobiidae</taxon>
        <taxon>Benthophilinae</taxon>
        <taxon>Neogobiini</taxon>
        <taxon>Neogobius</taxon>
    </lineage>
</organism>
<dbReference type="Ensembl" id="ENSNMLT00000013572.1">
    <property type="protein sequence ID" value="ENSNMLP00000011995.1"/>
    <property type="gene ID" value="ENSNMLG00000008205.1"/>
</dbReference>
<feature type="region of interest" description="Disordered" evidence="1">
    <location>
        <begin position="245"/>
        <end position="264"/>
    </location>
</feature>